<protein>
    <submittedName>
        <fullName evidence="1">Uncharacterized protein</fullName>
    </submittedName>
</protein>
<gene>
    <name evidence="1" type="ORF">BECKFW1821B_GA0114236_105327</name>
</gene>
<accession>A0A450T0N7</accession>
<name>A0A450T0N7_9GAMM</name>
<organism evidence="1">
    <name type="scientific">Candidatus Kentrum sp. FW</name>
    <dbReference type="NCBI Taxonomy" id="2126338"/>
    <lineage>
        <taxon>Bacteria</taxon>
        <taxon>Pseudomonadati</taxon>
        <taxon>Pseudomonadota</taxon>
        <taxon>Gammaproteobacteria</taxon>
        <taxon>Candidatus Kentrum</taxon>
    </lineage>
</organism>
<dbReference type="AlphaFoldDB" id="A0A450T0N7"/>
<dbReference type="EMBL" id="CAADFD010000053">
    <property type="protein sequence ID" value="VFJ60069.1"/>
    <property type="molecule type" value="Genomic_DNA"/>
</dbReference>
<evidence type="ECO:0000313" key="1">
    <source>
        <dbReference type="EMBL" id="VFJ60069.1"/>
    </source>
</evidence>
<proteinExistence type="predicted"/>
<sequence length="47" mass="5539">MKPLSTLRGHLAAGRFEFTQLKIITLYEPDSAEWMEFAERRHPYDSV</sequence>
<reference evidence="1" key="1">
    <citation type="submission" date="2019-02" db="EMBL/GenBank/DDBJ databases">
        <authorList>
            <person name="Gruber-Vodicka R. H."/>
            <person name="Seah K. B. B."/>
        </authorList>
    </citation>
    <scope>NUCLEOTIDE SEQUENCE</scope>
    <source>
        <strain evidence="1">BECK_BZ106</strain>
    </source>
</reference>